<accession>A0A8C1H1R7</accession>
<organism evidence="2 3">
    <name type="scientific">Cyprinus carpio</name>
    <name type="common">Common carp</name>
    <dbReference type="NCBI Taxonomy" id="7962"/>
    <lineage>
        <taxon>Eukaryota</taxon>
        <taxon>Metazoa</taxon>
        <taxon>Chordata</taxon>
        <taxon>Craniata</taxon>
        <taxon>Vertebrata</taxon>
        <taxon>Euteleostomi</taxon>
        <taxon>Actinopterygii</taxon>
        <taxon>Neopterygii</taxon>
        <taxon>Teleostei</taxon>
        <taxon>Ostariophysi</taxon>
        <taxon>Cypriniformes</taxon>
        <taxon>Cyprinidae</taxon>
        <taxon>Cyprininae</taxon>
        <taxon>Cyprinus</taxon>
    </lineage>
</organism>
<dbReference type="Pfam" id="PF25787">
    <property type="entry name" value="HTH_SB"/>
    <property type="match status" value="1"/>
</dbReference>
<dbReference type="Gene3D" id="1.10.10.10">
    <property type="entry name" value="Winged helix-like DNA-binding domain superfamily/Winged helix DNA-binding domain"/>
    <property type="match status" value="1"/>
</dbReference>
<evidence type="ECO:0000313" key="3">
    <source>
        <dbReference type="Proteomes" id="UP000694427"/>
    </source>
</evidence>
<dbReference type="Proteomes" id="UP000694427">
    <property type="component" value="Unplaced"/>
</dbReference>
<sequence length="222" mass="25447">MSHRKQSKELFQNLCNLIVAKHSDGIGYKRFSILLNVPVSTVWAIIWKWKEHIFTINQPRPGAPRKISDRGVKIIIIRVVQEPRITCGELQKDLELACTIVSKKIISTISNALDCSVLYARKALMLKKKHVEGHLKIAAQHLDKPVKYWENIEKSCHNTHHVWRSNDIALHPKTSWCSTGKIHIIEGRMNGKIVSKDLWVCFEAGTLVEMHTAGLVLVFRYK</sequence>
<keyword evidence="3" id="KW-1185">Reference proteome</keyword>
<name>A0A8C1H1R7_CYPCA</name>
<protein>
    <recommendedName>
        <fullName evidence="1">Sleeping Beauty transposase HTH domain-containing protein</fullName>
    </recommendedName>
</protein>
<dbReference type="InterPro" id="IPR036388">
    <property type="entry name" value="WH-like_DNA-bd_sf"/>
</dbReference>
<dbReference type="InterPro" id="IPR057667">
    <property type="entry name" value="HTH_SB"/>
</dbReference>
<evidence type="ECO:0000313" key="2">
    <source>
        <dbReference type="Ensembl" id="ENSCCRP00010015318.1"/>
    </source>
</evidence>
<reference evidence="2" key="1">
    <citation type="submission" date="2025-08" db="UniProtKB">
        <authorList>
            <consortium name="Ensembl"/>
        </authorList>
    </citation>
    <scope>IDENTIFICATION</scope>
</reference>
<dbReference type="AlphaFoldDB" id="A0A8C1H1R7"/>
<proteinExistence type="predicted"/>
<dbReference type="Ensembl" id="ENSCCRT00010016669.1">
    <property type="protein sequence ID" value="ENSCCRP00010015318.1"/>
    <property type="gene ID" value="ENSCCRG00010006580.1"/>
</dbReference>
<evidence type="ECO:0000259" key="1">
    <source>
        <dbReference type="Pfam" id="PF25787"/>
    </source>
</evidence>
<feature type="domain" description="Sleeping Beauty transposase HTH" evidence="1">
    <location>
        <begin position="6"/>
        <end position="55"/>
    </location>
</feature>
<reference evidence="2" key="2">
    <citation type="submission" date="2025-09" db="UniProtKB">
        <authorList>
            <consortium name="Ensembl"/>
        </authorList>
    </citation>
    <scope>IDENTIFICATION</scope>
</reference>